<proteinExistence type="predicted"/>
<dbReference type="Proteomes" id="UP001597351">
    <property type="component" value="Unassembled WGS sequence"/>
</dbReference>
<evidence type="ECO:0000313" key="1">
    <source>
        <dbReference type="EMBL" id="MFD1948602.1"/>
    </source>
</evidence>
<dbReference type="EMBL" id="JBHUGD010000003">
    <property type="protein sequence ID" value="MFD1948602.1"/>
    <property type="molecule type" value="Genomic_DNA"/>
</dbReference>
<evidence type="ECO:0000313" key="2">
    <source>
        <dbReference type="Proteomes" id="UP001597351"/>
    </source>
</evidence>
<dbReference type="RefSeq" id="WP_343920815.1">
    <property type="nucleotide sequence ID" value="NZ_BAAAJT010000002.1"/>
</dbReference>
<keyword evidence="2" id="KW-1185">Reference proteome</keyword>
<organism evidence="1 2">
    <name type="scientific">Nocardioides aestuarii</name>
    <dbReference type="NCBI Taxonomy" id="252231"/>
    <lineage>
        <taxon>Bacteria</taxon>
        <taxon>Bacillati</taxon>
        <taxon>Actinomycetota</taxon>
        <taxon>Actinomycetes</taxon>
        <taxon>Propionibacteriales</taxon>
        <taxon>Nocardioidaceae</taxon>
        <taxon>Nocardioides</taxon>
    </lineage>
</organism>
<comment type="caution">
    <text evidence="1">The sequence shown here is derived from an EMBL/GenBank/DDBJ whole genome shotgun (WGS) entry which is preliminary data.</text>
</comment>
<name>A0ABW4TPM2_9ACTN</name>
<reference evidence="2" key="1">
    <citation type="journal article" date="2019" name="Int. J. Syst. Evol. Microbiol.">
        <title>The Global Catalogue of Microorganisms (GCM) 10K type strain sequencing project: providing services to taxonomists for standard genome sequencing and annotation.</title>
        <authorList>
            <consortium name="The Broad Institute Genomics Platform"/>
            <consortium name="The Broad Institute Genome Sequencing Center for Infectious Disease"/>
            <person name="Wu L."/>
            <person name="Ma J."/>
        </authorList>
    </citation>
    <scope>NUCLEOTIDE SEQUENCE [LARGE SCALE GENOMIC DNA]</scope>
    <source>
        <strain evidence="2">CGMCC 1.12477</strain>
    </source>
</reference>
<gene>
    <name evidence="1" type="ORF">ACFSDE_17505</name>
</gene>
<sequence length="139" mass="15372">MANYTRIFAWAQATGRWAMRHGRDRGSEDGGDHAGRLLLEVDQGGRVVYWHRGRREDWAHGESLAVCCARLAVEEVVLPATAVWPRAVVDLVVGLTHVPLPSTVKAVAVADRRWDLRDPVRAAAWGFVVAAVVARRQAQ</sequence>
<accession>A0ABW4TPM2</accession>
<protein>
    <submittedName>
        <fullName evidence="1">Uncharacterized protein</fullName>
    </submittedName>
</protein>